<dbReference type="Proteomes" id="UP000037530">
    <property type="component" value="Unassembled WGS sequence"/>
</dbReference>
<evidence type="ECO:0000313" key="3">
    <source>
        <dbReference type="Proteomes" id="UP000037530"/>
    </source>
</evidence>
<dbReference type="InterPro" id="IPR050744">
    <property type="entry name" value="AI-2_Isomerase_LsrG"/>
</dbReference>
<dbReference type="PROSITE" id="PS51725">
    <property type="entry name" value="ABM"/>
    <property type="match status" value="1"/>
</dbReference>
<keyword evidence="2" id="KW-0560">Oxidoreductase</keyword>
<dbReference type="STRING" id="171383.AKJ31_19795"/>
<accession>A0A0M0HW51</accession>
<dbReference type="SUPFAM" id="SSF54909">
    <property type="entry name" value="Dimeric alpha+beta barrel"/>
    <property type="match status" value="1"/>
</dbReference>
<dbReference type="AlphaFoldDB" id="A0A0M0HW51"/>
<dbReference type="PANTHER" id="PTHR33336">
    <property type="entry name" value="QUINOL MONOOXYGENASE YGIN-RELATED"/>
    <property type="match status" value="1"/>
</dbReference>
<evidence type="ECO:0000259" key="1">
    <source>
        <dbReference type="PROSITE" id="PS51725"/>
    </source>
</evidence>
<dbReference type="Pfam" id="PF03992">
    <property type="entry name" value="ABM"/>
    <property type="match status" value="1"/>
</dbReference>
<dbReference type="InterPro" id="IPR007138">
    <property type="entry name" value="ABM_dom"/>
</dbReference>
<dbReference type="OrthoDB" id="9812192at2"/>
<reference evidence="3" key="1">
    <citation type="submission" date="2015-08" db="EMBL/GenBank/DDBJ databases">
        <title>Vibrio galatheae sp. nov., a novel member of the Vibrionaceae family isolated from the Solomon Islands.</title>
        <authorList>
            <person name="Giubergia S."/>
            <person name="Machado H."/>
            <person name="Mateiu R.V."/>
            <person name="Gram L."/>
        </authorList>
    </citation>
    <scope>NUCLEOTIDE SEQUENCE [LARGE SCALE GENOMIC DNA]</scope>
    <source>
        <strain evidence="3">DSM 19134</strain>
    </source>
</reference>
<dbReference type="Gene3D" id="3.30.70.100">
    <property type="match status" value="1"/>
</dbReference>
<sequence length="94" mass="10925">MINVTATFLAKQGQEKALETLLTGIIEPTRNEDGCIRYCLFQDEKQPQKFMFQEQFKDQAAFDFHGQQPHFQALIANLDGLLEAEPEIRFYQEL</sequence>
<keyword evidence="3" id="KW-1185">Reference proteome</keyword>
<feature type="domain" description="ABM" evidence="1">
    <location>
        <begin position="2"/>
        <end position="90"/>
    </location>
</feature>
<organism evidence="2 3">
    <name type="scientific">Vibrio hepatarius</name>
    <dbReference type="NCBI Taxonomy" id="171383"/>
    <lineage>
        <taxon>Bacteria</taxon>
        <taxon>Pseudomonadati</taxon>
        <taxon>Pseudomonadota</taxon>
        <taxon>Gammaproteobacteria</taxon>
        <taxon>Vibrionales</taxon>
        <taxon>Vibrionaceae</taxon>
        <taxon>Vibrio</taxon>
        <taxon>Vibrio oreintalis group</taxon>
    </lineage>
</organism>
<proteinExistence type="predicted"/>
<name>A0A0M0HW51_9VIBR</name>
<dbReference type="GO" id="GO:0004497">
    <property type="term" value="F:monooxygenase activity"/>
    <property type="evidence" value="ECO:0007669"/>
    <property type="project" value="UniProtKB-KW"/>
</dbReference>
<dbReference type="PATRIC" id="fig|171383.3.peg.4038"/>
<gene>
    <name evidence="2" type="ORF">AKJ31_19795</name>
</gene>
<dbReference type="EMBL" id="LHPI01000025">
    <property type="protein sequence ID" value="KOO05858.1"/>
    <property type="molecule type" value="Genomic_DNA"/>
</dbReference>
<comment type="caution">
    <text evidence="2">The sequence shown here is derived from an EMBL/GenBank/DDBJ whole genome shotgun (WGS) entry which is preliminary data.</text>
</comment>
<dbReference type="PANTHER" id="PTHR33336:SF15">
    <property type="entry name" value="ABM DOMAIN-CONTAINING PROTEIN"/>
    <property type="match status" value="1"/>
</dbReference>
<protein>
    <submittedName>
        <fullName evidence="2">Antibiotic biosynthesis monooxygenase</fullName>
    </submittedName>
</protein>
<dbReference type="RefSeq" id="WP_053410762.1">
    <property type="nucleotide sequence ID" value="NZ_DAIPHI010000002.1"/>
</dbReference>
<dbReference type="InterPro" id="IPR011008">
    <property type="entry name" value="Dimeric_a/b-barrel"/>
</dbReference>
<evidence type="ECO:0000313" key="2">
    <source>
        <dbReference type="EMBL" id="KOO05858.1"/>
    </source>
</evidence>
<keyword evidence="2" id="KW-0503">Monooxygenase</keyword>